<dbReference type="InterPro" id="IPR013579">
    <property type="entry name" value="FAST_2"/>
</dbReference>
<dbReference type="Pfam" id="PF08373">
    <property type="entry name" value="RAP"/>
    <property type="match status" value="1"/>
</dbReference>
<dbReference type="InterPro" id="IPR013584">
    <property type="entry name" value="RAP"/>
</dbReference>
<dbReference type="GO" id="GO:0035770">
    <property type="term" value="C:ribonucleoprotein granule"/>
    <property type="evidence" value="ECO:0007669"/>
    <property type="project" value="TreeGrafter"/>
</dbReference>
<dbReference type="PROSITE" id="PS51286">
    <property type="entry name" value="RAP"/>
    <property type="match status" value="1"/>
</dbReference>
<evidence type="ECO:0000256" key="2">
    <source>
        <dbReference type="ARBA" id="ARBA00023128"/>
    </source>
</evidence>
<dbReference type="AlphaFoldDB" id="A0A850W971"/>
<dbReference type="InterPro" id="IPR010622">
    <property type="entry name" value="FAST_Leu-rich"/>
</dbReference>
<dbReference type="GO" id="GO:0044528">
    <property type="term" value="P:regulation of mitochondrial mRNA stability"/>
    <property type="evidence" value="ECO:0007669"/>
    <property type="project" value="InterPro"/>
</dbReference>
<keyword evidence="5" id="KW-1185">Reference proteome</keyword>
<dbReference type="SMART" id="SM00952">
    <property type="entry name" value="RAP"/>
    <property type="match status" value="1"/>
</dbReference>
<dbReference type="Proteomes" id="UP000632118">
    <property type="component" value="Unassembled WGS sequence"/>
</dbReference>
<gene>
    <name evidence="4" type="primary">Fastkd1</name>
    <name evidence="4" type="ORF">FREMAG_R05559</name>
</gene>
<accession>A0A850W971</accession>
<comment type="caution">
    <text evidence="4">The sequence shown here is derived from an EMBL/GenBank/DDBJ whole genome shotgun (WGS) entry which is preliminary data.</text>
</comment>
<reference evidence="4" key="1">
    <citation type="submission" date="2019-09" db="EMBL/GenBank/DDBJ databases">
        <title>Bird 10,000 Genomes (B10K) Project - Family phase.</title>
        <authorList>
            <person name="Zhang G."/>
        </authorList>
    </citation>
    <scope>NUCLEOTIDE SEQUENCE</scope>
    <source>
        <strain evidence="4">B10K-DU-002-48</strain>
        <tissue evidence="4">Muscle</tissue>
    </source>
</reference>
<protein>
    <submittedName>
        <fullName evidence="4">FAKD1 protein</fullName>
    </submittedName>
</protein>
<dbReference type="InterPro" id="IPR050870">
    <property type="entry name" value="FAST_kinase"/>
</dbReference>
<name>A0A850W971_FREMA</name>
<comment type="subcellular location">
    <subcellularLocation>
        <location evidence="1">Mitochondrion</location>
    </subcellularLocation>
</comment>
<sequence>MLCLRQVCLLTLRHYQARTLSSDLLLSQINSCTHEDEVFSLVGRNKARLSEKHVGIALNMLWQLQKKRPLLLRTSDYIRNHSQFLTLCILAENKVEHMEDEAIVDTLYSILRLNVEDHNSLAEVLVTEAWKRLERQVLLSLPALSKFSLCLHKQRRRFSPVIGKVAHIVDMKLDSIQDIRILSVLMISISDVISQSFRDRLLHKAGQLLEEKDEVHFNYAKRILQFLQSVKLRYHPLLEKCNKVFLKSASYLDIHSISLIFGLYEQLGFDSAEFRLVAKQLLSETIDDYYDPESFAKLFFTLGPMAGSKVRERLLVTAVYMAEEFSSHQVLVILKTMQKMKCRNSHLLKKMASILHKHLDSYHVLHLVKLTQYLVVLRCHNLELLAKLKMLLFRFLKSSVIPADTAAIIRVLAMLPSFQVEEIIINKAAAVLPQCRLHHLNCIATTLVKQNHYDQLHWQNSSELCVKLLQKLNDCGFQRLQKANNLNLLLEELIHVNGEWFEEVLNEETMAMCQRLIDQITWANVLQLSLFLIKTNHRCPSLLDRIASVTVENIHKIRPFEIYFILSLFSTLNYDPPANEDFFESCIQHLTSNLSCFETHHLVLLGHVLAVAGYFPPVLITRIFNVSFLSKLDSQLEVLPDTLKQRVRSRLMKLNRAVCLECPEFHIPWFHEHYCQRVFRNSSSQINPLRQHVHRMLTEILGGSHYARISVLTPYYYEIDFECILDENKKPLSYMAQNIPLDDVEGIHLRHDFKDEGRKALPLGAQRIALEFLDSKAFSKDSRHLKGEPAVKKRHLEMLGYRVVQIPHFEWNSMVLSTKGEQLEYLRKHLYGIQ</sequence>
<proteinExistence type="predicted"/>
<dbReference type="PANTHER" id="PTHR21228:SF29">
    <property type="entry name" value="FAST KINASE DOMAIN-CONTAINING PROTEIN 1, MITOCHONDRIAL"/>
    <property type="match status" value="1"/>
</dbReference>
<dbReference type="PANTHER" id="PTHR21228">
    <property type="entry name" value="FAST LEU-RICH DOMAIN-CONTAINING"/>
    <property type="match status" value="1"/>
</dbReference>
<dbReference type="EMBL" id="WAAD01021796">
    <property type="protein sequence ID" value="NWH49322.1"/>
    <property type="molecule type" value="Genomic_DNA"/>
</dbReference>
<evidence type="ECO:0000259" key="3">
    <source>
        <dbReference type="PROSITE" id="PS51286"/>
    </source>
</evidence>
<evidence type="ECO:0000256" key="1">
    <source>
        <dbReference type="ARBA" id="ARBA00004173"/>
    </source>
</evidence>
<organism evidence="4 5">
    <name type="scientific">Fregata magnificens</name>
    <name type="common">Magnificent frigatebird</name>
    <dbReference type="NCBI Taxonomy" id="37042"/>
    <lineage>
        <taxon>Eukaryota</taxon>
        <taxon>Metazoa</taxon>
        <taxon>Chordata</taxon>
        <taxon>Craniata</taxon>
        <taxon>Vertebrata</taxon>
        <taxon>Euteleostomi</taxon>
        <taxon>Archelosauria</taxon>
        <taxon>Archosauria</taxon>
        <taxon>Dinosauria</taxon>
        <taxon>Saurischia</taxon>
        <taxon>Theropoda</taxon>
        <taxon>Coelurosauria</taxon>
        <taxon>Aves</taxon>
        <taxon>Neognathae</taxon>
        <taxon>Neoaves</taxon>
        <taxon>Aequornithes</taxon>
        <taxon>Suliformes</taxon>
        <taxon>Fregatidae</taxon>
        <taxon>Fregata</taxon>
    </lineage>
</organism>
<evidence type="ECO:0000313" key="4">
    <source>
        <dbReference type="EMBL" id="NWH49322.1"/>
    </source>
</evidence>
<dbReference type="GO" id="GO:0005759">
    <property type="term" value="C:mitochondrial matrix"/>
    <property type="evidence" value="ECO:0007669"/>
    <property type="project" value="TreeGrafter"/>
</dbReference>
<dbReference type="Pfam" id="PF06743">
    <property type="entry name" value="FAST_1"/>
    <property type="match status" value="1"/>
</dbReference>
<feature type="domain" description="RAP" evidence="3">
    <location>
        <begin position="768"/>
        <end position="828"/>
    </location>
</feature>
<dbReference type="GO" id="GO:0000963">
    <property type="term" value="P:mitochondrial RNA processing"/>
    <property type="evidence" value="ECO:0007669"/>
    <property type="project" value="TreeGrafter"/>
</dbReference>
<evidence type="ECO:0000313" key="5">
    <source>
        <dbReference type="Proteomes" id="UP000632118"/>
    </source>
</evidence>
<keyword evidence="2" id="KW-0496">Mitochondrion</keyword>
<feature type="non-terminal residue" evidence="4">
    <location>
        <position position="1"/>
    </location>
</feature>
<feature type="non-terminal residue" evidence="4">
    <location>
        <position position="834"/>
    </location>
</feature>
<dbReference type="Pfam" id="PF08368">
    <property type="entry name" value="FAST_2"/>
    <property type="match status" value="1"/>
</dbReference>
<dbReference type="OrthoDB" id="385235at2759"/>
<dbReference type="GO" id="GO:0003723">
    <property type="term" value="F:RNA binding"/>
    <property type="evidence" value="ECO:0007669"/>
    <property type="project" value="TreeGrafter"/>
</dbReference>